<feature type="chain" id="PRO_5016003933" evidence="1">
    <location>
        <begin position="23"/>
        <end position="383"/>
    </location>
</feature>
<feature type="signal peptide" evidence="1">
    <location>
        <begin position="1"/>
        <end position="22"/>
    </location>
</feature>
<reference evidence="2 3" key="1">
    <citation type="journal article" date="2018" name="Mol. Biol. Evol.">
        <title>Analysis of the draft genome of the red seaweed Gracilariopsis chorda provides insights into genome size evolution in Rhodophyta.</title>
        <authorList>
            <person name="Lee J."/>
            <person name="Yang E.C."/>
            <person name="Graf L."/>
            <person name="Yang J.H."/>
            <person name="Qiu H."/>
            <person name="Zel Zion U."/>
            <person name="Chan C.X."/>
            <person name="Stephens T.G."/>
            <person name="Weber A.P.M."/>
            <person name="Boo G.H."/>
            <person name="Boo S.M."/>
            <person name="Kim K.M."/>
            <person name="Shin Y."/>
            <person name="Jung M."/>
            <person name="Lee S.J."/>
            <person name="Yim H.S."/>
            <person name="Lee J.H."/>
            <person name="Bhattacharya D."/>
            <person name="Yoon H.S."/>
        </authorList>
    </citation>
    <scope>NUCLEOTIDE SEQUENCE [LARGE SCALE GENOMIC DNA]</scope>
    <source>
        <strain evidence="2 3">SKKU-2015</strain>
        <tissue evidence="2">Whole body</tissue>
    </source>
</reference>
<dbReference type="OrthoDB" id="10006285at2759"/>
<dbReference type="SUPFAM" id="SSF51004">
    <property type="entry name" value="C-terminal (heme d1) domain of cytochrome cd1-nitrite reductase"/>
    <property type="match status" value="1"/>
</dbReference>
<keyword evidence="3" id="KW-1185">Reference proteome</keyword>
<evidence type="ECO:0000256" key="1">
    <source>
        <dbReference type="SAM" id="SignalP"/>
    </source>
</evidence>
<evidence type="ECO:0000313" key="2">
    <source>
        <dbReference type="EMBL" id="PXF42963.1"/>
    </source>
</evidence>
<dbReference type="AlphaFoldDB" id="A0A2V3ILN1"/>
<dbReference type="EMBL" id="NBIV01000143">
    <property type="protein sequence ID" value="PXF42963.1"/>
    <property type="molecule type" value="Genomic_DNA"/>
</dbReference>
<dbReference type="InterPro" id="IPR011048">
    <property type="entry name" value="Haem_d1_sf"/>
</dbReference>
<evidence type="ECO:0000313" key="3">
    <source>
        <dbReference type="Proteomes" id="UP000247409"/>
    </source>
</evidence>
<sequence length="383" mass="40777">MFHFQMFFSALLTTFLLSCVQASPSSEFVGGVYAMSNNLDANTMVVYARRRNGTLKLLDAALSTGGKGAEINVGMGFDPLFSANSVVITPDNKFVLAVNAGSSSVSVLEVQPDFSLLLVHVQPVAGLGPTSIAVSGNLVYVSSPDADAAIQFSPDRRSLVVSDLFFGFNALRTGTVNEIVVFSVDKFGHLSTAPVSTATSTELNNAEGRNLPGEIGFEIVRSRDVQYVVVPEARGLAGADGMSPADQVASVSTWRLDSRGRLFPVQLDVPTGSSVTSGQVDSCRIEFSADLRHFWVTNTPSNSISAFSFNRKISSLEEVAATGTFPVDLWRSRDGKFLYPLFAGSVGAFEVSKGGRGAGLTLIQKPMNVPEMNAQGIVAFYLV</sequence>
<organism evidence="2 3">
    <name type="scientific">Gracilariopsis chorda</name>
    <dbReference type="NCBI Taxonomy" id="448386"/>
    <lineage>
        <taxon>Eukaryota</taxon>
        <taxon>Rhodophyta</taxon>
        <taxon>Florideophyceae</taxon>
        <taxon>Rhodymeniophycidae</taxon>
        <taxon>Gracilariales</taxon>
        <taxon>Gracilariaceae</taxon>
        <taxon>Gracilariopsis</taxon>
    </lineage>
</organism>
<proteinExistence type="predicted"/>
<dbReference type="Gene3D" id="2.130.10.10">
    <property type="entry name" value="YVTN repeat-like/Quinoprotein amine dehydrogenase"/>
    <property type="match status" value="2"/>
</dbReference>
<comment type="caution">
    <text evidence="2">The sequence shown here is derived from an EMBL/GenBank/DDBJ whole genome shotgun (WGS) entry which is preliminary data.</text>
</comment>
<protein>
    <submittedName>
        <fullName evidence="2">Uncharacterized protein</fullName>
    </submittedName>
</protein>
<accession>A0A2V3ILN1</accession>
<name>A0A2V3ILN1_9FLOR</name>
<dbReference type="Proteomes" id="UP000247409">
    <property type="component" value="Unassembled WGS sequence"/>
</dbReference>
<dbReference type="InterPro" id="IPR015943">
    <property type="entry name" value="WD40/YVTN_repeat-like_dom_sf"/>
</dbReference>
<keyword evidence="1" id="KW-0732">Signal</keyword>
<gene>
    <name evidence="2" type="ORF">BWQ96_07301</name>
</gene>